<accession>A0A382R166</accession>
<dbReference type="AlphaFoldDB" id="A0A382R166"/>
<dbReference type="Gene3D" id="3.30.300.90">
    <property type="entry name" value="BolA-like"/>
    <property type="match status" value="1"/>
</dbReference>
<dbReference type="PANTHER" id="PTHR46229:SF2">
    <property type="entry name" value="BOLA-LIKE PROTEIN 1"/>
    <property type="match status" value="1"/>
</dbReference>
<evidence type="ECO:0000313" key="2">
    <source>
        <dbReference type="EMBL" id="SVC90902.1"/>
    </source>
</evidence>
<organism evidence="2">
    <name type="scientific">marine metagenome</name>
    <dbReference type="NCBI Taxonomy" id="408172"/>
    <lineage>
        <taxon>unclassified sequences</taxon>
        <taxon>metagenomes</taxon>
        <taxon>ecological metagenomes</taxon>
    </lineage>
</organism>
<gene>
    <name evidence="2" type="ORF">METZ01_LOCUS343756</name>
</gene>
<reference evidence="2" key="1">
    <citation type="submission" date="2018-05" db="EMBL/GenBank/DDBJ databases">
        <authorList>
            <person name="Lanie J.A."/>
            <person name="Ng W.-L."/>
            <person name="Kazmierczak K.M."/>
            <person name="Andrzejewski T.M."/>
            <person name="Davidsen T.M."/>
            <person name="Wayne K.J."/>
            <person name="Tettelin H."/>
            <person name="Glass J.I."/>
            <person name="Rusch D."/>
            <person name="Podicherti R."/>
            <person name="Tsui H.-C.T."/>
            <person name="Winkler M.E."/>
        </authorList>
    </citation>
    <scope>NUCLEOTIDE SEQUENCE</scope>
</reference>
<dbReference type="SUPFAM" id="SSF82657">
    <property type="entry name" value="BolA-like"/>
    <property type="match status" value="1"/>
</dbReference>
<dbReference type="InterPro" id="IPR050961">
    <property type="entry name" value="BolA/IbaG_stress_morph_reg"/>
</dbReference>
<dbReference type="Pfam" id="PF01722">
    <property type="entry name" value="BolA"/>
    <property type="match status" value="1"/>
</dbReference>
<dbReference type="PIRSF" id="PIRSF003113">
    <property type="entry name" value="BolA"/>
    <property type="match status" value="1"/>
</dbReference>
<proteinExistence type="inferred from homology"/>
<name>A0A382R166_9ZZZZ</name>
<dbReference type="InterPro" id="IPR036065">
    <property type="entry name" value="BolA-like_sf"/>
</dbReference>
<dbReference type="PANTHER" id="PTHR46229">
    <property type="entry name" value="BOLA TRANSCRIPTION REGULATOR"/>
    <property type="match status" value="1"/>
</dbReference>
<sequence>MMVTAEDIKEWIEQNLDESEVEISGDGRHFDAVIVCAGFAGKTRIQQHQMVYAALGDRMKDDIHALSMRTMTPADRAADTTMDQ</sequence>
<evidence type="ECO:0000256" key="1">
    <source>
        <dbReference type="ARBA" id="ARBA00005578"/>
    </source>
</evidence>
<dbReference type="InterPro" id="IPR002634">
    <property type="entry name" value="BolA"/>
</dbReference>
<dbReference type="EMBL" id="UINC01118041">
    <property type="protein sequence ID" value="SVC90902.1"/>
    <property type="molecule type" value="Genomic_DNA"/>
</dbReference>
<comment type="similarity">
    <text evidence="1">Belongs to the BolA/IbaG family.</text>
</comment>
<protein>
    <recommendedName>
        <fullName evidence="3">BolA family transcriptional regulator</fullName>
    </recommendedName>
</protein>
<evidence type="ECO:0008006" key="3">
    <source>
        <dbReference type="Google" id="ProtNLM"/>
    </source>
</evidence>